<name>A0A848M3I4_PAELE</name>
<keyword evidence="1" id="KW-0812">Transmembrane</keyword>
<sequence length="238" mass="27116">MNIESHIRKSFQRYAPSLDVPAELDTKVAKGLRRQRSRGRRVVRKFQRVVFIALLSACAVTATAAAASPEFADRIYGSFEEIKKNVATMTIQQYQKVGMKFAGAQKTLGEDYPVFEKLSKQMVAYKVEYANKHWQVDFSVLPPDTYAALKQLYGDIQPYFDRLNDLPAARDVLTPEEYEIYISAQVQRETIMSKAGVNPSDGPVQLKQLPKELRSEYKKAKSTILGVEERLIQMKDQK</sequence>
<evidence type="ECO:0000259" key="2">
    <source>
        <dbReference type="Pfam" id="PF12207"/>
    </source>
</evidence>
<accession>A0A848M3I4</accession>
<dbReference type="Pfam" id="PF12207">
    <property type="entry name" value="DUF3600"/>
    <property type="match status" value="1"/>
</dbReference>
<dbReference type="AlphaFoldDB" id="A0A848M3I4"/>
<keyword evidence="1" id="KW-0472">Membrane</keyword>
<reference evidence="3 4" key="1">
    <citation type="submission" date="2020-04" db="EMBL/GenBank/DDBJ databases">
        <title>Paenibacillus algicola sp. nov., a novel marine bacterium producing alginate lyase.</title>
        <authorList>
            <person name="Huang H."/>
        </authorList>
    </citation>
    <scope>NUCLEOTIDE SEQUENCE [LARGE SCALE GENOMIC DNA]</scope>
    <source>
        <strain evidence="3 4">L7-75</strain>
    </source>
</reference>
<evidence type="ECO:0000313" key="4">
    <source>
        <dbReference type="Proteomes" id="UP000565468"/>
    </source>
</evidence>
<evidence type="ECO:0000313" key="3">
    <source>
        <dbReference type="EMBL" id="NMO94254.1"/>
    </source>
</evidence>
<gene>
    <name evidence="3" type="ORF">HII30_00435</name>
</gene>
<dbReference type="InterPro" id="IPR038267">
    <property type="entry name" value="ECF_sigma_eff"/>
</dbReference>
<comment type="caution">
    <text evidence="3">The sequence shown here is derived from an EMBL/GenBank/DDBJ whole genome shotgun (WGS) entry which is preliminary data.</text>
</comment>
<dbReference type="InterPro" id="IPR022019">
    <property type="entry name" value="DUF3600"/>
</dbReference>
<proteinExistence type="predicted"/>
<protein>
    <submittedName>
        <fullName evidence="3">DUF3600 domain-containing protein</fullName>
    </submittedName>
</protein>
<dbReference type="EMBL" id="JABBPN010000001">
    <property type="protein sequence ID" value="NMO94254.1"/>
    <property type="molecule type" value="Genomic_DNA"/>
</dbReference>
<evidence type="ECO:0000256" key="1">
    <source>
        <dbReference type="SAM" id="Phobius"/>
    </source>
</evidence>
<dbReference type="RefSeq" id="WP_169502958.1">
    <property type="nucleotide sequence ID" value="NZ_JABBPN010000001.1"/>
</dbReference>
<feature type="transmembrane region" description="Helical" evidence="1">
    <location>
        <begin position="46"/>
        <end position="67"/>
    </location>
</feature>
<organism evidence="3 4">
    <name type="scientific">Paenibacillus lemnae</name>
    <dbReference type="NCBI Taxonomy" id="1330551"/>
    <lineage>
        <taxon>Bacteria</taxon>
        <taxon>Bacillati</taxon>
        <taxon>Bacillota</taxon>
        <taxon>Bacilli</taxon>
        <taxon>Bacillales</taxon>
        <taxon>Paenibacillaceae</taxon>
        <taxon>Paenibacillus</taxon>
    </lineage>
</organism>
<keyword evidence="4" id="KW-1185">Reference proteome</keyword>
<keyword evidence="1" id="KW-1133">Transmembrane helix</keyword>
<dbReference type="Proteomes" id="UP000565468">
    <property type="component" value="Unassembled WGS sequence"/>
</dbReference>
<feature type="domain" description="DUF3600" evidence="2">
    <location>
        <begin position="71"/>
        <end position="229"/>
    </location>
</feature>
<dbReference type="Gene3D" id="1.10.3950.10">
    <property type="entry name" value="putative ecf-type sigma factor negative effector from bacillus cereus"/>
    <property type="match status" value="1"/>
</dbReference>